<proteinExistence type="predicted"/>
<dbReference type="PANTHER" id="PTHR47797">
    <property type="entry name" value="DEHYDROGENASE, PUTATIVE (AFU_ORTHOLOGUE AFUA_8G05805)-RELATED"/>
    <property type="match status" value="1"/>
</dbReference>
<keyword evidence="4" id="KW-1185">Reference proteome</keyword>
<dbReference type="InterPro" id="IPR015920">
    <property type="entry name" value="Cellobiose_DH-like_cyt"/>
</dbReference>
<name>A0AAN6PW99_9PEZI</name>
<evidence type="ECO:0000259" key="2">
    <source>
        <dbReference type="Pfam" id="PF16010"/>
    </source>
</evidence>
<protein>
    <submittedName>
        <fullName evidence="3">Iron reductase domain protein</fullName>
    </submittedName>
</protein>
<dbReference type="AlphaFoldDB" id="A0AAN6PW99"/>
<comment type="caution">
    <text evidence="3">The sequence shown here is derived from an EMBL/GenBank/DDBJ whole genome shotgun (WGS) entry which is preliminary data.</text>
</comment>
<feature type="transmembrane region" description="Helical" evidence="1">
    <location>
        <begin position="269"/>
        <end position="291"/>
    </location>
</feature>
<feature type="transmembrane region" description="Helical" evidence="1">
    <location>
        <begin position="315"/>
        <end position="335"/>
    </location>
</feature>
<dbReference type="SUPFAM" id="SSF49344">
    <property type="entry name" value="CBD9-like"/>
    <property type="match status" value="1"/>
</dbReference>
<feature type="transmembrane region" description="Helical" evidence="1">
    <location>
        <begin position="341"/>
        <end position="364"/>
    </location>
</feature>
<reference evidence="3" key="2">
    <citation type="submission" date="2023-05" db="EMBL/GenBank/DDBJ databases">
        <authorList>
            <consortium name="Lawrence Berkeley National Laboratory"/>
            <person name="Steindorff A."/>
            <person name="Hensen N."/>
            <person name="Bonometti L."/>
            <person name="Westerberg I."/>
            <person name="Brannstrom I.O."/>
            <person name="Guillou S."/>
            <person name="Cros-Aarteil S."/>
            <person name="Calhoun S."/>
            <person name="Haridas S."/>
            <person name="Kuo A."/>
            <person name="Mondo S."/>
            <person name="Pangilinan J."/>
            <person name="Riley R."/>
            <person name="Labutti K."/>
            <person name="Andreopoulos B."/>
            <person name="Lipzen A."/>
            <person name="Chen C."/>
            <person name="Yanf M."/>
            <person name="Daum C."/>
            <person name="Ng V."/>
            <person name="Clum A."/>
            <person name="Ohm R."/>
            <person name="Martin F."/>
            <person name="Silar P."/>
            <person name="Natvig D."/>
            <person name="Lalanne C."/>
            <person name="Gautier V."/>
            <person name="Ament-Velasquez S.L."/>
            <person name="Kruys A."/>
            <person name="Hutchinson M.I."/>
            <person name="Powell A.J."/>
            <person name="Barry K."/>
            <person name="Miller A.N."/>
            <person name="Grigoriev I.V."/>
            <person name="Debuchy R."/>
            <person name="Gladieux P."/>
            <person name="Thoren M.H."/>
            <person name="Johannesson H."/>
        </authorList>
    </citation>
    <scope>NUCLEOTIDE SEQUENCE</scope>
    <source>
        <strain evidence="3">CBS 757.83</strain>
    </source>
</reference>
<feature type="domain" description="Cellobiose dehydrogenase-like cytochrome" evidence="2">
    <location>
        <begin position="21"/>
        <end position="167"/>
    </location>
</feature>
<evidence type="ECO:0000313" key="3">
    <source>
        <dbReference type="EMBL" id="KAK4097819.1"/>
    </source>
</evidence>
<evidence type="ECO:0000256" key="1">
    <source>
        <dbReference type="SAM" id="Phobius"/>
    </source>
</evidence>
<dbReference type="Gene3D" id="1.20.120.1770">
    <property type="match status" value="1"/>
</dbReference>
<dbReference type="EMBL" id="MU863667">
    <property type="protein sequence ID" value="KAK4097819.1"/>
    <property type="molecule type" value="Genomic_DNA"/>
</dbReference>
<dbReference type="Pfam" id="PF16010">
    <property type="entry name" value="CDH-cyt"/>
    <property type="match status" value="1"/>
</dbReference>
<gene>
    <name evidence="3" type="ORF">N658DRAFT_433223</name>
</gene>
<organism evidence="3 4">
    <name type="scientific">Parathielavia hyrcaniae</name>
    <dbReference type="NCBI Taxonomy" id="113614"/>
    <lineage>
        <taxon>Eukaryota</taxon>
        <taxon>Fungi</taxon>
        <taxon>Dikarya</taxon>
        <taxon>Ascomycota</taxon>
        <taxon>Pezizomycotina</taxon>
        <taxon>Sordariomycetes</taxon>
        <taxon>Sordariomycetidae</taxon>
        <taxon>Sordariales</taxon>
        <taxon>Chaetomiaceae</taxon>
        <taxon>Parathielavia</taxon>
    </lineage>
</organism>
<keyword evidence="1" id="KW-1133">Transmembrane helix</keyword>
<dbReference type="PANTHER" id="PTHR47797:SF1">
    <property type="entry name" value="CYTOCHROME B561 DOMAIN-CONTAINING PROTEIN-RELATED"/>
    <property type="match status" value="1"/>
</dbReference>
<accession>A0AAN6PW99</accession>
<feature type="transmembrane region" description="Helical" evidence="1">
    <location>
        <begin position="228"/>
        <end position="249"/>
    </location>
</feature>
<dbReference type="CDD" id="cd09630">
    <property type="entry name" value="CDH_like_cytochrome"/>
    <property type="match status" value="1"/>
</dbReference>
<keyword evidence="1" id="KW-0472">Membrane</keyword>
<evidence type="ECO:0000313" key="4">
    <source>
        <dbReference type="Proteomes" id="UP001305647"/>
    </source>
</evidence>
<feature type="transmembrane region" description="Helical" evidence="1">
    <location>
        <begin position="203"/>
        <end position="221"/>
    </location>
</feature>
<reference evidence="3" key="1">
    <citation type="journal article" date="2023" name="Mol. Phylogenet. Evol.">
        <title>Genome-scale phylogeny and comparative genomics of the fungal order Sordariales.</title>
        <authorList>
            <person name="Hensen N."/>
            <person name="Bonometti L."/>
            <person name="Westerberg I."/>
            <person name="Brannstrom I.O."/>
            <person name="Guillou S."/>
            <person name="Cros-Aarteil S."/>
            <person name="Calhoun S."/>
            <person name="Haridas S."/>
            <person name="Kuo A."/>
            <person name="Mondo S."/>
            <person name="Pangilinan J."/>
            <person name="Riley R."/>
            <person name="LaButti K."/>
            <person name="Andreopoulos B."/>
            <person name="Lipzen A."/>
            <person name="Chen C."/>
            <person name="Yan M."/>
            <person name="Daum C."/>
            <person name="Ng V."/>
            <person name="Clum A."/>
            <person name="Steindorff A."/>
            <person name="Ohm R.A."/>
            <person name="Martin F."/>
            <person name="Silar P."/>
            <person name="Natvig D.O."/>
            <person name="Lalanne C."/>
            <person name="Gautier V."/>
            <person name="Ament-Velasquez S.L."/>
            <person name="Kruys A."/>
            <person name="Hutchinson M.I."/>
            <person name="Powell A.J."/>
            <person name="Barry K."/>
            <person name="Miller A.N."/>
            <person name="Grigoriev I.V."/>
            <person name="Debuchy R."/>
            <person name="Gladieux P."/>
            <person name="Hiltunen Thoren M."/>
            <person name="Johannesson H."/>
        </authorList>
    </citation>
    <scope>NUCLEOTIDE SEQUENCE</scope>
    <source>
        <strain evidence="3">CBS 757.83</strain>
    </source>
</reference>
<dbReference type="Gene3D" id="2.60.40.1210">
    <property type="entry name" value="Cellobiose dehydrogenase, cytochrome domain"/>
    <property type="match status" value="1"/>
</dbReference>
<keyword evidence="1" id="KW-0812">Transmembrane</keyword>
<dbReference type="Proteomes" id="UP001305647">
    <property type="component" value="Unassembled WGS sequence"/>
</dbReference>
<sequence length="393" mass="42703">MVTHIQLVGAQAAVSTLFVPDTNTVISINLPPDSEDVNFYVSTPDWYQYTAIGFGASMADSLMLVMYASGDRKGVTVSPRIATGNTEPVWSPSVQLTLHSSTINEDYDMVVNGTCRGCQALIKRTDSASPMMFAVGPSLELSTDDLEARIRRHVAYGQFTVDLVRATGPGGIGSGFSGNATSGATMSADGLRRDSNKAATAHGILYAIVALAVAPFDSLVAGALGSRWAWLHGVTATIYLAFVMGAMVPGVLVSREHVTTQQFSTPHQVIGLLTIVAMTLMFFWGLSLSWIKRSAKKRGQEPPESTRLLGVTHRWVCRLIWVLLLVNVGVGLKLSEQSLTLMLAYVAVALGLVIILVPVYFCIWRFSKKRAADKDDGAQELRTIYDYNYQNYH</sequence>